<name>A0AAE0YT25_9GAST</name>
<evidence type="ECO:0000256" key="7">
    <source>
        <dbReference type="PIRSR" id="PIRSR600720-2"/>
    </source>
</evidence>
<dbReference type="Gene3D" id="2.60.120.230">
    <property type="match status" value="1"/>
</dbReference>
<dbReference type="InterPro" id="IPR036939">
    <property type="entry name" value="Cu2_ascorb_mOase_N_sf"/>
</dbReference>
<dbReference type="InterPro" id="IPR014784">
    <property type="entry name" value="Cu2_ascorb_mOase-like_C"/>
</dbReference>
<evidence type="ECO:0000256" key="8">
    <source>
        <dbReference type="PIRSR" id="PIRSR600720-3"/>
    </source>
</evidence>
<dbReference type="InterPro" id="IPR000323">
    <property type="entry name" value="Cu2_ascorb_mOase_N"/>
</dbReference>
<evidence type="ECO:0000259" key="11">
    <source>
        <dbReference type="Pfam" id="PF03712"/>
    </source>
</evidence>
<feature type="binding site" evidence="7">
    <location>
        <position position="71"/>
    </location>
    <ligand>
        <name>Cu(2+)</name>
        <dbReference type="ChEBI" id="CHEBI:29036"/>
        <label>1</label>
        <note>catalytic</note>
    </ligand>
</feature>
<keyword evidence="7" id="KW-0186">Copper</keyword>
<feature type="domain" description="Copper type II ascorbate-dependent monooxygenase C-terminal" evidence="11">
    <location>
        <begin position="174"/>
        <end position="317"/>
    </location>
</feature>
<feature type="binding site" evidence="7">
    <location>
        <position position="213"/>
    </location>
    <ligand>
        <name>Cu(2+)</name>
        <dbReference type="ChEBI" id="CHEBI:29036"/>
        <label>1</label>
        <note>catalytic</note>
    </ligand>
</feature>
<feature type="signal peptide" evidence="9">
    <location>
        <begin position="1"/>
        <end position="22"/>
    </location>
</feature>
<dbReference type="SUPFAM" id="SSF49742">
    <property type="entry name" value="PHM/PNGase F"/>
    <property type="match status" value="2"/>
</dbReference>
<accession>A0AAE0YT25</accession>
<dbReference type="AlphaFoldDB" id="A0AAE0YT25"/>
<evidence type="ECO:0000313" key="13">
    <source>
        <dbReference type="Proteomes" id="UP001283361"/>
    </source>
</evidence>
<feature type="disulfide bond" evidence="8">
    <location>
        <begin position="265"/>
        <end position="287"/>
    </location>
</feature>
<keyword evidence="13" id="KW-1185">Reference proteome</keyword>
<dbReference type="Proteomes" id="UP001283361">
    <property type="component" value="Unassembled WGS sequence"/>
</dbReference>
<sequence>MDYQLFALSFLVTSIFVNVGVASETTYSLTIRMKDAVPTRPDDLQCTAVKLDPEESYIIKVDPHASKQTAHHMMVYGCKDIPNHHLVWDCHLSESKESENSVCRGGQREILFAWAMDAPAKSLPEGVGIRVSGTTDIKYMVVQLHYASIFPEGVTDSSGVTITLTHQRPPMQAGYLVLANDGYIPPKQQAYAVESYCMYTGDYPIYPIGYRTHSHELGYVTSGYRIRNGKWMEIGRMSPQLPQTFYEVSNPGMEIRQGDELASRCTMNSMNRDDVTYIGPTHHDEMCNFYIMYATYNQDVLSNLFCFKDAQAYSLTDNFPVADIPTDISSLKGISRAQKVLDHFHMSELM</sequence>
<dbReference type="GO" id="GO:0006518">
    <property type="term" value="P:peptide metabolic process"/>
    <property type="evidence" value="ECO:0007669"/>
    <property type="project" value="InterPro"/>
</dbReference>
<dbReference type="PANTHER" id="PTHR10680:SF14">
    <property type="entry name" value="PEPTIDYL-GLYCINE ALPHA-AMIDATING MONOOXYGENASE"/>
    <property type="match status" value="1"/>
</dbReference>
<feature type="disulfide bond" evidence="8">
    <location>
        <begin position="46"/>
        <end position="90"/>
    </location>
</feature>
<dbReference type="PRINTS" id="PR00790">
    <property type="entry name" value="PAMONOXGNASE"/>
</dbReference>
<keyword evidence="2 7" id="KW-0479">Metal-binding</keyword>
<dbReference type="GO" id="GO:0005576">
    <property type="term" value="C:extracellular region"/>
    <property type="evidence" value="ECO:0007669"/>
    <property type="project" value="TreeGrafter"/>
</dbReference>
<reference evidence="12" key="1">
    <citation type="journal article" date="2023" name="G3 (Bethesda)">
        <title>A reference genome for the long-term kleptoplast-retaining sea slug Elysia crispata morphotype clarki.</title>
        <authorList>
            <person name="Eastman K.E."/>
            <person name="Pendleton A.L."/>
            <person name="Shaikh M.A."/>
            <person name="Suttiyut T."/>
            <person name="Ogas R."/>
            <person name="Tomko P."/>
            <person name="Gavelis G."/>
            <person name="Widhalm J.R."/>
            <person name="Wisecaver J.H."/>
        </authorList>
    </citation>
    <scope>NUCLEOTIDE SEQUENCE</scope>
    <source>
        <strain evidence="12">ECLA1</strain>
    </source>
</reference>
<feature type="domain" description="Copper type II ascorbate-dependent monooxygenase N-terminal" evidence="10">
    <location>
        <begin position="31"/>
        <end position="148"/>
    </location>
</feature>
<feature type="binding site" evidence="7">
    <location>
        <position position="145"/>
    </location>
    <ligand>
        <name>Cu(2+)</name>
        <dbReference type="ChEBI" id="CHEBI:29036"/>
        <label>1</label>
        <note>catalytic</note>
    </ligand>
</feature>
<dbReference type="GO" id="GO:0005507">
    <property type="term" value="F:copper ion binding"/>
    <property type="evidence" value="ECO:0007669"/>
    <property type="project" value="InterPro"/>
</dbReference>
<evidence type="ECO:0000256" key="9">
    <source>
        <dbReference type="SAM" id="SignalP"/>
    </source>
</evidence>
<evidence type="ECO:0000256" key="4">
    <source>
        <dbReference type="ARBA" id="ARBA00023157"/>
    </source>
</evidence>
<organism evidence="12 13">
    <name type="scientific">Elysia crispata</name>
    <name type="common">lettuce slug</name>
    <dbReference type="NCBI Taxonomy" id="231223"/>
    <lineage>
        <taxon>Eukaryota</taxon>
        <taxon>Metazoa</taxon>
        <taxon>Spiralia</taxon>
        <taxon>Lophotrochozoa</taxon>
        <taxon>Mollusca</taxon>
        <taxon>Gastropoda</taxon>
        <taxon>Heterobranchia</taxon>
        <taxon>Euthyneura</taxon>
        <taxon>Panpulmonata</taxon>
        <taxon>Sacoglossa</taxon>
        <taxon>Placobranchoidea</taxon>
        <taxon>Plakobranchidae</taxon>
        <taxon>Elysia</taxon>
    </lineage>
</organism>
<comment type="caution">
    <text evidence="12">The sequence shown here is derived from an EMBL/GenBank/DDBJ whole genome shotgun (WGS) entry which is preliminary data.</text>
</comment>
<dbReference type="InterPro" id="IPR000720">
    <property type="entry name" value="PHM/PAL"/>
</dbReference>
<proteinExistence type="predicted"/>
<comment type="catalytic activity">
    <reaction evidence="6">
        <text>a [peptide]-C-terminal glycine + 2 L-ascorbate + O2 = a [peptide]-C-terminal (2S)-2-hydroxyglycine + 2 monodehydro-L-ascorbate radical + H2O</text>
        <dbReference type="Rhea" id="RHEA:21452"/>
        <dbReference type="Rhea" id="RHEA-COMP:13486"/>
        <dbReference type="Rhea" id="RHEA-COMP:15321"/>
        <dbReference type="ChEBI" id="CHEBI:15377"/>
        <dbReference type="ChEBI" id="CHEBI:15379"/>
        <dbReference type="ChEBI" id="CHEBI:38290"/>
        <dbReference type="ChEBI" id="CHEBI:59513"/>
        <dbReference type="ChEBI" id="CHEBI:137000"/>
        <dbReference type="ChEBI" id="CHEBI:142768"/>
        <dbReference type="EC" id="1.14.17.3"/>
    </reaction>
</comment>
<dbReference type="EC" id="1.14.17.3" evidence="1"/>
<evidence type="ECO:0000256" key="1">
    <source>
        <dbReference type="ARBA" id="ARBA00012689"/>
    </source>
</evidence>
<evidence type="ECO:0000256" key="2">
    <source>
        <dbReference type="ARBA" id="ARBA00022723"/>
    </source>
</evidence>
<evidence type="ECO:0000256" key="6">
    <source>
        <dbReference type="ARBA" id="ARBA00048431"/>
    </source>
</evidence>
<dbReference type="InterPro" id="IPR008977">
    <property type="entry name" value="PHM/PNGase_F_dom_sf"/>
</dbReference>
<evidence type="ECO:0000256" key="3">
    <source>
        <dbReference type="ARBA" id="ARBA00022729"/>
    </source>
</evidence>
<dbReference type="GO" id="GO:0016020">
    <property type="term" value="C:membrane"/>
    <property type="evidence" value="ECO:0007669"/>
    <property type="project" value="InterPro"/>
</dbReference>
<keyword evidence="5" id="KW-0325">Glycoprotein</keyword>
<keyword evidence="3 9" id="KW-0732">Signal</keyword>
<dbReference type="PANTHER" id="PTHR10680">
    <property type="entry name" value="PEPTIDYL-GLYCINE ALPHA-AMIDATING MONOOXYGENASE"/>
    <property type="match status" value="1"/>
</dbReference>
<gene>
    <name evidence="12" type="ORF">RRG08_035321</name>
</gene>
<dbReference type="EMBL" id="JAWDGP010005530">
    <property type="protein sequence ID" value="KAK3756261.1"/>
    <property type="molecule type" value="Genomic_DNA"/>
</dbReference>
<evidence type="ECO:0000256" key="5">
    <source>
        <dbReference type="ARBA" id="ARBA00023180"/>
    </source>
</evidence>
<feature type="chain" id="PRO_5042282620" description="peptidylglycine monooxygenase" evidence="9">
    <location>
        <begin position="23"/>
        <end position="350"/>
    </location>
</feature>
<keyword evidence="4 8" id="KW-1015">Disulfide bond</keyword>
<feature type="disulfide bond" evidence="8">
    <location>
        <begin position="78"/>
        <end position="103"/>
    </location>
</feature>
<feature type="disulfide bond" evidence="8">
    <location>
        <begin position="197"/>
        <end position="306"/>
    </location>
</feature>
<dbReference type="Pfam" id="PF01082">
    <property type="entry name" value="Cu2_monooxygen"/>
    <property type="match status" value="1"/>
</dbReference>
<dbReference type="Pfam" id="PF03712">
    <property type="entry name" value="Cu2_monoox_C"/>
    <property type="match status" value="1"/>
</dbReference>
<evidence type="ECO:0000313" key="12">
    <source>
        <dbReference type="EMBL" id="KAK3756261.1"/>
    </source>
</evidence>
<feature type="binding site" evidence="7">
    <location>
        <position position="286"/>
    </location>
    <ligand>
        <name>Cu(2+)</name>
        <dbReference type="ChEBI" id="CHEBI:29036"/>
        <label>1</label>
        <note>catalytic</note>
    </ligand>
</feature>
<protein>
    <recommendedName>
        <fullName evidence="1">peptidylglycine monooxygenase</fullName>
        <ecNumber evidence="1">1.14.17.3</ecNumber>
    </recommendedName>
</protein>
<evidence type="ECO:0000259" key="10">
    <source>
        <dbReference type="Pfam" id="PF01082"/>
    </source>
</evidence>
<dbReference type="GO" id="GO:0004504">
    <property type="term" value="F:peptidylglycine monooxygenase activity"/>
    <property type="evidence" value="ECO:0007669"/>
    <property type="project" value="UniProtKB-EC"/>
</dbReference>
<dbReference type="Gene3D" id="2.60.120.310">
    <property type="entry name" value="Copper type II, ascorbate-dependent monooxygenase, N-terminal domain"/>
    <property type="match status" value="1"/>
</dbReference>
<dbReference type="InterPro" id="IPR024548">
    <property type="entry name" value="Cu2_monoox_C"/>
</dbReference>
<feature type="binding site" evidence="7">
    <location>
        <position position="215"/>
    </location>
    <ligand>
        <name>Cu(2+)</name>
        <dbReference type="ChEBI" id="CHEBI:29036"/>
        <label>1</label>
        <note>catalytic</note>
    </ligand>
</feature>
<comment type="cofactor">
    <cofactor evidence="7">
        <name>Cu(2+)</name>
        <dbReference type="ChEBI" id="CHEBI:29036"/>
    </cofactor>
    <text evidence="7">Binds 2 Cu(2+) ions per subunit.</text>
</comment>
<feature type="binding site" evidence="7">
    <location>
        <position position="72"/>
    </location>
    <ligand>
        <name>Cu(2+)</name>
        <dbReference type="ChEBI" id="CHEBI:29036"/>
        <label>1</label>
        <note>catalytic</note>
    </ligand>
</feature>